<dbReference type="PROSITE" id="PS50110">
    <property type="entry name" value="RESPONSE_REGULATORY"/>
    <property type="match status" value="1"/>
</dbReference>
<comment type="subcellular location">
    <subcellularLocation>
        <location evidence="1 9">Cytoplasm</location>
    </subcellularLocation>
</comment>
<evidence type="ECO:0000256" key="6">
    <source>
        <dbReference type="ARBA" id="ARBA00023125"/>
    </source>
</evidence>
<name>A0ABP5NLR4_9MICC</name>
<keyword evidence="8 9" id="KW-0804">Transcription</keyword>
<evidence type="ECO:0000256" key="2">
    <source>
        <dbReference type="ARBA" id="ARBA00022490"/>
    </source>
</evidence>
<evidence type="ECO:0000256" key="4">
    <source>
        <dbReference type="ARBA" id="ARBA00023012"/>
    </source>
</evidence>
<evidence type="ECO:0000256" key="10">
    <source>
        <dbReference type="PROSITE-ProRule" id="PRU00169"/>
    </source>
</evidence>
<keyword evidence="7 9" id="KW-0010">Activator</keyword>
<dbReference type="InterPro" id="IPR051271">
    <property type="entry name" value="2C-system_Tx_regulators"/>
</dbReference>
<reference evidence="14" key="1">
    <citation type="journal article" date="2019" name="Int. J. Syst. Evol. Microbiol.">
        <title>The Global Catalogue of Microorganisms (GCM) 10K type strain sequencing project: providing services to taxonomists for standard genome sequencing and annotation.</title>
        <authorList>
            <consortium name="The Broad Institute Genomics Platform"/>
            <consortium name="The Broad Institute Genome Sequencing Center for Infectious Disease"/>
            <person name="Wu L."/>
            <person name="Ma J."/>
        </authorList>
    </citation>
    <scope>NUCLEOTIDE SEQUENCE [LARGE SCALE GENOMIC DNA]</scope>
    <source>
        <strain evidence="14">JCM 16034</strain>
    </source>
</reference>
<evidence type="ECO:0000256" key="1">
    <source>
        <dbReference type="ARBA" id="ARBA00004496"/>
    </source>
</evidence>
<dbReference type="Proteomes" id="UP001500432">
    <property type="component" value="Unassembled WGS sequence"/>
</dbReference>
<dbReference type="InterPro" id="IPR036388">
    <property type="entry name" value="WH-like_DNA-bd_sf"/>
</dbReference>
<dbReference type="InterPro" id="IPR005471">
    <property type="entry name" value="Tscrpt_reg_IclR_N"/>
</dbReference>
<evidence type="ECO:0000313" key="14">
    <source>
        <dbReference type="Proteomes" id="UP001500432"/>
    </source>
</evidence>
<proteinExistence type="predicted"/>
<evidence type="ECO:0000256" key="11">
    <source>
        <dbReference type="SAM" id="MobiDB-lite"/>
    </source>
</evidence>
<keyword evidence="14" id="KW-1185">Reference proteome</keyword>
<sequence>MADLRVLIVDDDFHVARLHATWVDAVPGFAALAPVGTAALALQAAHSLRPDLVLLDTYLPDTTGLELLRTIDTDAIMLTAASDPESVRTALRRGALGYLIKPFSADDLAAALRGYARYRRVLAGTGSLDQAGLDRARRALLGGADAPSSGGPSRSRSATETAVLEALAQGPGSARALLSAAEVAAVVGVSRATAQRYLAALAEDGAVEIQLRYGSTGRPEHRYGLSA</sequence>
<dbReference type="InterPro" id="IPR001789">
    <property type="entry name" value="Sig_transdc_resp-reg_receiver"/>
</dbReference>
<gene>
    <name evidence="13" type="ORF">GCM10009849_21340</name>
</gene>
<dbReference type="InterPro" id="IPR024187">
    <property type="entry name" value="Sig_transdc_resp-reg_cit/mal"/>
</dbReference>
<evidence type="ECO:0000259" key="12">
    <source>
        <dbReference type="PROSITE" id="PS50110"/>
    </source>
</evidence>
<keyword evidence="5 9" id="KW-0805">Transcription regulation</keyword>
<keyword evidence="6 9" id="KW-0238">DNA-binding</keyword>
<feature type="domain" description="Response regulatory" evidence="12">
    <location>
        <begin position="5"/>
        <end position="116"/>
    </location>
</feature>
<dbReference type="PANTHER" id="PTHR45526:SF1">
    <property type="entry name" value="TRANSCRIPTIONAL REGULATORY PROTEIN DCUR-RELATED"/>
    <property type="match status" value="1"/>
</dbReference>
<feature type="modified residue" description="4-aspartylphosphate" evidence="10">
    <location>
        <position position="56"/>
    </location>
</feature>
<evidence type="ECO:0000256" key="5">
    <source>
        <dbReference type="ARBA" id="ARBA00023015"/>
    </source>
</evidence>
<dbReference type="PANTHER" id="PTHR45526">
    <property type="entry name" value="TRANSCRIPTIONAL REGULATORY PROTEIN DPIA"/>
    <property type="match status" value="1"/>
</dbReference>
<protein>
    <recommendedName>
        <fullName evidence="9">Transcriptional regulatory protein</fullName>
    </recommendedName>
</protein>
<dbReference type="InterPro" id="IPR011006">
    <property type="entry name" value="CheY-like_superfamily"/>
</dbReference>
<dbReference type="InterPro" id="IPR036390">
    <property type="entry name" value="WH_DNA-bd_sf"/>
</dbReference>
<dbReference type="PIRSF" id="PIRSF006171">
    <property type="entry name" value="RR_citrat_malat"/>
    <property type="match status" value="1"/>
</dbReference>
<dbReference type="SUPFAM" id="SSF46785">
    <property type="entry name" value="Winged helix' DNA-binding domain"/>
    <property type="match status" value="1"/>
</dbReference>
<dbReference type="Gene3D" id="1.10.10.10">
    <property type="entry name" value="Winged helix-like DNA-binding domain superfamily/Winged helix DNA-binding domain"/>
    <property type="match status" value="1"/>
</dbReference>
<dbReference type="RefSeq" id="WP_344299682.1">
    <property type="nucleotide sequence ID" value="NZ_BAAAQW010000005.1"/>
</dbReference>
<evidence type="ECO:0000256" key="3">
    <source>
        <dbReference type="ARBA" id="ARBA00022553"/>
    </source>
</evidence>
<feature type="region of interest" description="Disordered" evidence="11">
    <location>
        <begin position="142"/>
        <end position="161"/>
    </location>
</feature>
<dbReference type="Pfam" id="PF09339">
    <property type="entry name" value="HTH_IclR"/>
    <property type="match status" value="1"/>
</dbReference>
<dbReference type="SUPFAM" id="SSF52172">
    <property type="entry name" value="CheY-like"/>
    <property type="match status" value="1"/>
</dbReference>
<keyword evidence="2 9" id="KW-0963">Cytoplasm</keyword>
<dbReference type="Gene3D" id="3.40.50.2300">
    <property type="match status" value="1"/>
</dbReference>
<evidence type="ECO:0000256" key="9">
    <source>
        <dbReference type="PIRNR" id="PIRNR006171"/>
    </source>
</evidence>
<evidence type="ECO:0000256" key="7">
    <source>
        <dbReference type="ARBA" id="ARBA00023159"/>
    </source>
</evidence>
<accession>A0ABP5NLR4</accession>
<organism evidence="13 14">
    <name type="scientific">Sinomonas flava</name>
    <dbReference type="NCBI Taxonomy" id="496857"/>
    <lineage>
        <taxon>Bacteria</taxon>
        <taxon>Bacillati</taxon>
        <taxon>Actinomycetota</taxon>
        <taxon>Actinomycetes</taxon>
        <taxon>Micrococcales</taxon>
        <taxon>Micrococcaceae</taxon>
        <taxon>Sinomonas</taxon>
    </lineage>
</organism>
<comment type="caution">
    <text evidence="13">The sequence shown here is derived from an EMBL/GenBank/DDBJ whole genome shotgun (WGS) entry which is preliminary data.</text>
</comment>
<keyword evidence="4 9" id="KW-0902">Two-component regulatory system</keyword>
<evidence type="ECO:0000313" key="13">
    <source>
        <dbReference type="EMBL" id="GAA2200505.1"/>
    </source>
</evidence>
<dbReference type="EMBL" id="BAAAQW010000005">
    <property type="protein sequence ID" value="GAA2200505.1"/>
    <property type="molecule type" value="Genomic_DNA"/>
</dbReference>
<feature type="compositionally biased region" description="Low complexity" evidence="11">
    <location>
        <begin position="142"/>
        <end position="158"/>
    </location>
</feature>
<dbReference type="SMART" id="SM00448">
    <property type="entry name" value="REC"/>
    <property type="match status" value="1"/>
</dbReference>
<dbReference type="Pfam" id="PF00072">
    <property type="entry name" value="Response_reg"/>
    <property type="match status" value="1"/>
</dbReference>
<keyword evidence="3 10" id="KW-0597">Phosphoprotein</keyword>
<evidence type="ECO:0000256" key="8">
    <source>
        <dbReference type="ARBA" id="ARBA00023163"/>
    </source>
</evidence>